<protein>
    <submittedName>
        <fullName evidence="2">Uncharacterized protein</fullName>
    </submittedName>
</protein>
<feature type="transmembrane region" description="Helical" evidence="1">
    <location>
        <begin position="30"/>
        <end position="56"/>
    </location>
</feature>
<evidence type="ECO:0000313" key="2">
    <source>
        <dbReference type="EMBL" id="GAA0623572.1"/>
    </source>
</evidence>
<proteinExistence type="predicted"/>
<keyword evidence="3" id="KW-1185">Reference proteome</keyword>
<reference evidence="2 3" key="1">
    <citation type="journal article" date="2019" name="Int. J. Syst. Evol. Microbiol.">
        <title>The Global Catalogue of Microorganisms (GCM) 10K type strain sequencing project: providing services to taxonomists for standard genome sequencing and annotation.</title>
        <authorList>
            <consortium name="The Broad Institute Genomics Platform"/>
            <consortium name="The Broad Institute Genome Sequencing Center for Infectious Disease"/>
            <person name="Wu L."/>
            <person name="Ma J."/>
        </authorList>
    </citation>
    <scope>NUCLEOTIDE SEQUENCE [LARGE SCALE GENOMIC DNA]</scope>
    <source>
        <strain evidence="2 3">JCM 10671</strain>
    </source>
</reference>
<feature type="transmembrane region" description="Helical" evidence="1">
    <location>
        <begin position="141"/>
        <end position="161"/>
    </location>
</feature>
<keyword evidence="1" id="KW-0472">Membrane</keyword>
<dbReference type="RefSeq" id="WP_344605809.1">
    <property type="nucleotide sequence ID" value="NZ_BAAAHE010000023.1"/>
</dbReference>
<evidence type="ECO:0000256" key="1">
    <source>
        <dbReference type="SAM" id="Phobius"/>
    </source>
</evidence>
<name>A0ABN1GYF9_9ACTN</name>
<organism evidence="2 3">
    <name type="scientific">Sporichthya brevicatena</name>
    <dbReference type="NCBI Taxonomy" id="171442"/>
    <lineage>
        <taxon>Bacteria</taxon>
        <taxon>Bacillati</taxon>
        <taxon>Actinomycetota</taxon>
        <taxon>Actinomycetes</taxon>
        <taxon>Sporichthyales</taxon>
        <taxon>Sporichthyaceae</taxon>
        <taxon>Sporichthya</taxon>
    </lineage>
</organism>
<sequence>MTTTLNSPDAASPTPELDADDAAISKAERWFFAGVIITGSILVGPIGIPVLIYGIYQLRKIEKLGRKAVRPWHVSVIGAFAIIDAAANFVGWSFCTFAGRTGVGWTILRDGYGFGFDGFYYSDYGSNYLINGVSGPGEQSYIFMAMFVLWPMRLCAAWAFLQMKRWGFRWMITTTWMLVLFWVGWTTNGLMHFEERFGEAGGSPEFGFLGWWLFNSFYILGPVVMVPYLYTVNKELWSEE</sequence>
<comment type="caution">
    <text evidence="2">The sequence shown here is derived from an EMBL/GenBank/DDBJ whole genome shotgun (WGS) entry which is preliminary data.</text>
</comment>
<evidence type="ECO:0000313" key="3">
    <source>
        <dbReference type="Proteomes" id="UP001500957"/>
    </source>
</evidence>
<keyword evidence="1" id="KW-0812">Transmembrane</keyword>
<accession>A0ABN1GYF9</accession>
<feature type="transmembrane region" description="Helical" evidence="1">
    <location>
        <begin position="168"/>
        <end position="188"/>
    </location>
</feature>
<gene>
    <name evidence="2" type="ORF">GCM10009547_28310</name>
</gene>
<feature type="transmembrane region" description="Helical" evidence="1">
    <location>
        <begin position="76"/>
        <end position="99"/>
    </location>
</feature>
<dbReference type="Proteomes" id="UP001500957">
    <property type="component" value="Unassembled WGS sequence"/>
</dbReference>
<dbReference type="EMBL" id="BAAAHE010000023">
    <property type="protein sequence ID" value="GAA0623572.1"/>
    <property type="molecule type" value="Genomic_DNA"/>
</dbReference>
<feature type="transmembrane region" description="Helical" evidence="1">
    <location>
        <begin position="208"/>
        <end position="230"/>
    </location>
</feature>
<keyword evidence="1" id="KW-1133">Transmembrane helix</keyword>